<dbReference type="InterPro" id="IPR025943">
    <property type="entry name" value="Sigma_54_int_dom_ATP-bd_2"/>
</dbReference>
<keyword evidence="6" id="KW-0804">Transcription</keyword>
<dbReference type="Pfam" id="PF00158">
    <property type="entry name" value="Sigma54_activat"/>
    <property type="match status" value="1"/>
</dbReference>
<dbReference type="InterPro" id="IPR003593">
    <property type="entry name" value="AAA+_ATPase"/>
</dbReference>
<keyword evidence="5" id="KW-0010">Activator</keyword>
<dbReference type="OrthoDB" id="9761019at2"/>
<dbReference type="InterPro" id="IPR058031">
    <property type="entry name" value="AAA_lid_NorR"/>
</dbReference>
<sequence length="491" mass="54198">MNITTLNEILEALNKVIRADLTAILKLESEDTLVVLASSGPLNAPKLKNKRVSLHDRISLSKALLLKEPSVLVHKEHENNDKDTYSDVMALPIDHSCMVAPLRIDQKLLGALTIDVVTCDAFSEDLIKSIEGFAHLAAKVVYEEERANDLSRNLEKFAVENANLRSTLKGVALVGQSTPWLNVVNQVRLVAPTPANVLISGETGTGKEQVAHAIHQWSTRSGKSFIALNCSAIVPELALSELFGHEKGSFTGANRRREGRFELAHGGTLFLDEIADLPAQAQAQLLRVIQEKTFERVGGSTTLRTDVRLVAASHKNLEQEVAAGRFREDLFYRLNTFPIHLPNLSERMEDIALLSEYFLAKLKESWSMPNLQLSTAALHTLETYSWPGNVRELSNVLERAAILARGKHITPQYLQLGDKKTLMNTAPSVNLENFNVPEDLNRLERAMANEIMLALAESDEKISGKGGAAEILGIPPTTLHSTIKRLRLKVS</sequence>
<dbReference type="InterPro" id="IPR027417">
    <property type="entry name" value="P-loop_NTPase"/>
</dbReference>
<evidence type="ECO:0000256" key="4">
    <source>
        <dbReference type="ARBA" id="ARBA00023125"/>
    </source>
</evidence>
<reference evidence="8 9" key="1">
    <citation type="submission" date="2019-08" db="EMBL/GenBank/DDBJ databases">
        <title>Complete genome sequence of Candidatus Uab amorphum.</title>
        <authorList>
            <person name="Shiratori T."/>
            <person name="Suzuki S."/>
            <person name="Kakizawa Y."/>
            <person name="Ishida K."/>
        </authorList>
    </citation>
    <scope>NUCLEOTIDE SEQUENCE [LARGE SCALE GENOMIC DNA]</scope>
    <source>
        <strain evidence="8 9">SRT547</strain>
    </source>
</reference>
<evidence type="ECO:0000313" key="8">
    <source>
        <dbReference type="EMBL" id="BBM85547.1"/>
    </source>
</evidence>
<dbReference type="Gene3D" id="3.40.50.300">
    <property type="entry name" value="P-loop containing nucleotide triphosphate hydrolases"/>
    <property type="match status" value="1"/>
</dbReference>
<dbReference type="KEGG" id="uam:UABAM_03917"/>
<proteinExistence type="predicted"/>
<dbReference type="PANTHER" id="PTHR32071">
    <property type="entry name" value="TRANSCRIPTIONAL REGULATORY PROTEIN"/>
    <property type="match status" value="1"/>
</dbReference>
<dbReference type="RefSeq" id="WP_151969644.1">
    <property type="nucleotide sequence ID" value="NZ_AP019860.1"/>
</dbReference>
<dbReference type="InterPro" id="IPR025662">
    <property type="entry name" value="Sigma_54_int_dom_ATP-bd_1"/>
</dbReference>
<dbReference type="SMART" id="SM00382">
    <property type="entry name" value="AAA"/>
    <property type="match status" value="1"/>
</dbReference>
<keyword evidence="9" id="KW-1185">Reference proteome</keyword>
<protein>
    <submittedName>
        <fullName evidence="8">ATPase AAA</fullName>
    </submittedName>
</protein>
<dbReference type="Pfam" id="PF25601">
    <property type="entry name" value="AAA_lid_14"/>
    <property type="match status" value="1"/>
</dbReference>
<organism evidence="8 9">
    <name type="scientific">Uabimicrobium amorphum</name>
    <dbReference type="NCBI Taxonomy" id="2596890"/>
    <lineage>
        <taxon>Bacteria</taxon>
        <taxon>Pseudomonadati</taxon>
        <taxon>Planctomycetota</taxon>
        <taxon>Candidatus Uabimicrobiia</taxon>
        <taxon>Candidatus Uabimicrobiales</taxon>
        <taxon>Candidatus Uabimicrobiaceae</taxon>
        <taxon>Candidatus Uabimicrobium</taxon>
    </lineage>
</organism>
<dbReference type="GO" id="GO:0005524">
    <property type="term" value="F:ATP binding"/>
    <property type="evidence" value="ECO:0007669"/>
    <property type="project" value="UniProtKB-KW"/>
</dbReference>
<evidence type="ECO:0000256" key="5">
    <source>
        <dbReference type="ARBA" id="ARBA00023159"/>
    </source>
</evidence>
<evidence type="ECO:0000313" key="9">
    <source>
        <dbReference type="Proteomes" id="UP000326354"/>
    </source>
</evidence>
<dbReference type="EMBL" id="AP019860">
    <property type="protein sequence ID" value="BBM85547.1"/>
    <property type="molecule type" value="Genomic_DNA"/>
</dbReference>
<dbReference type="PANTHER" id="PTHR32071:SF117">
    <property type="entry name" value="PTS-DEPENDENT DIHYDROXYACETONE KINASE OPERON REGULATORY PROTEIN-RELATED"/>
    <property type="match status" value="1"/>
</dbReference>
<dbReference type="InterPro" id="IPR003018">
    <property type="entry name" value="GAF"/>
</dbReference>
<accession>A0A5S9IPY3</accession>
<dbReference type="InterPro" id="IPR025944">
    <property type="entry name" value="Sigma_54_int_dom_CS"/>
</dbReference>
<dbReference type="AlphaFoldDB" id="A0A5S9IPY3"/>
<evidence type="ECO:0000256" key="6">
    <source>
        <dbReference type="ARBA" id="ARBA00023163"/>
    </source>
</evidence>
<dbReference type="Proteomes" id="UP000326354">
    <property type="component" value="Chromosome"/>
</dbReference>
<dbReference type="SUPFAM" id="SSF52540">
    <property type="entry name" value="P-loop containing nucleoside triphosphate hydrolases"/>
    <property type="match status" value="1"/>
</dbReference>
<feature type="domain" description="Sigma-54 factor interaction" evidence="7">
    <location>
        <begin position="173"/>
        <end position="402"/>
    </location>
</feature>
<evidence type="ECO:0000256" key="2">
    <source>
        <dbReference type="ARBA" id="ARBA00022840"/>
    </source>
</evidence>
<keyword evidence="2" id="KW-0067">ATP-binding</keyword>
<dbReference type="InterPro" id="IPR029016">
    <property type="entry name" value="GAF-like_dom_sf"/>
</dbReference>
<dbReference type="SUPFAM" id="SSF55781">
    <property type="entry name" value="GAF domain-like"/>
    <property type="match status" value="1"/>
</dbReference>
<dbReference type="PROSITE" id="PS00688">
    <property type="entry name" value="SIGMA54_INTERACT_3"/>
    <property type="match status" value="1"/>
</dbReference>
<dbReference type="CDD" id="cd00009">
    <property type="entry name" value="AAA"/>
    <property type="match status" value="1"/>
</dbReference>
<dbReference type="Pfam" id="PF01590">
    <property type="entry name" value="GAF"/>
    <property type="match status" value="1"/>
</dbReference>
<dbReference type="Gene3D" id="1.10.8.60">
    <property type="match status" value="1"/>
</dbReference>
<dbReference type="PROSITE" id="PS50045">
    <property type="entry name" value="SIGMA54_INTERACT_4"/>
    <property type="match status" value="1"/>
</dbReference>
<dbReference type="GO" id="GO:0003677">
    <property type="term" value="F:DNA binding"/>
    <property type="evidence" value="ECO:0007669"/>
    <property type="project" value="UniProtKB-KW"/>
</dbReference>
<dbReference type="Gene3D" id="3.30.450.40">
    <property type="match status" value="1"/>
</dbReference>
<dbReference type="FunFam" id="3.40.50.300:FF:000006">
    <property type="entry name" value="DNA-binding transcriptional regulator NtrC"/>
    <property type="match status" value="1"/>
</dbReference>
<dbReference type="Gene3D" id="1.10.10.60">
    <property type="entry name" value="Homeodomain-like"/>
    <property type="match status" value="1"/>
</dbReference>
<gene>
    <name evidence="8" type="ORF">UABAM_03917</name>
</gene>
<keyword evidence="4" id="KW-0238">DNA-binding</keyword>
<dbReference type="InterPro" id="IPR002078">
    <property type="entry name" value="Sigma_54_int"/>
</dbReference>
<evidence type="ECO:0000259" key="7">
    <source>
        <dbReference type="PROSITE" id="PS50045"/>
    </source>
</evidence>
<evidence type="ECO:0000256" key="1">
    <source>
        <dbReference type="ARBA" id="ARBA00022741"/>
    </source>
</evidence>
<dbReference type="PROSITE" id="PS00675">
    <property type="entry name" value="SIGMA54_INTERACT_1"/>
    <property type="match status" value="1"/>
</dbReference>
<name>A0A5S9IPY3_UABAM</name>
<evidence type="ECO:0000256" key="3">
    <source>
        <dbReference type="ARBA" id="ARBA00023015"/>
    </source>
</evidence>
<dbReference type="PROSITE" id="PS00676">
    <property type="entry name" value="SIGMA54_INTERACT_2"/>
    <property type="match status" value="1"/>
</dbReference>
<dbReference type="GO" id="GO:0006355">
    <property type="term" value="P:regulation of DNA-templated transcription"/>
    <property type="evidence" value="ECO:0007669"/>
    <property type="project" value="InterPro"/>
</dbReference>
<keyword evidence="3" id="KW-0805">Transcription regulation</keyword>
<keyword evidence="1" id="KW-0547">Nucleotide-binding</keyword>